<evidence type="ECO:0000313" key="2">
    <source>
        <dbReference type="WBParaSite" id="PgR023_g015_t01"/>
    </source>
</evidence>
<name>A0A915B169_PARUN</name>
<organism evidence="1 2">
    <name type="scientific">Parascaris univalens</name>
    <name type="common">Nematode worm</name>
    <dbReference type="NCBI Taxonomy" id="6257"/>
    <lineage>
        <taxon>Eukaryota</taxon>
        <taxon>Metazoa</taxon>
        <taxon>Ecdysozoa</taxon>
        <taxon>Nematoda</taxon>
        <taxon>Chromadorea</taxon>
        <taxon>Rhabditida</taxon>
        <taxon>Spirurina</taxon>
        <taxon>Ascaridomorpha</taxon>
        <taxon>Ascaridoidea</taxon>
        <taxon>Ascarididae</taxon>
        <taxon>Parascaris</taxon>
    </lineage>
</organism>
<sequence>MKAQSERDCTRLFEADVMANVIHLLEGGADTKMAQRGLKDGDETLRRSMRGKEHWGVKWFKLQMFVYQPEEADGLPGSVFDS</sequence>
<dbReference type="WBParaSite" id="PgR023_g015_t01">
    <property type="protein sequence ID" value="PgR023_g015_t01"/>
    <property type="gene ID" value="PgR023_g015"/>
</dbReference>
<reference evidence="2" key="1">
    <citation type="submission" date="2022-11" db="UniProtKB">
        <authorList>
            <consortium name="WormBaseParasite"/>
        </authorList>
    </citation>
    <scope>IDENTIFICATION</scope>
</reference>
<dbReference type="AlphaFoldDB" id="A0A915B169"/>
<dbReference type="Proteomes" id="UP000887569">
    <property type="component" value="Unplaced"/>
</dbReference>
<accession>A0A915B169</accession>
<proteinExistence type="predicted"/>
<evidence type="ECO:0000313" key="1">
    <source>
        <dbReference type="Proteomes" id="UP000887569"/>
    </source>
</evidence>
<keyword evidence="1" id="KW-1185">Reference proteome</keyword>
<protein>
    <submittedName>
        <fullName evidence="2">Uncharacterized protein</fullName>
    </submittedName>
</protein>